<feature type="region of interest" description="Disordered" evidence="1">
    <location>
        <begin position="1456"/>
        <end position="1486"/>
    </location>
</feature>
<evidence type="ECO:0000256" key="1">
    <source>
        <dbReference type="SAM" id="MobiDB-lite"/>
    </source>
</evidence>
<feature type="compositionally biased region" description="Basic and acidic residues" evidence="1">
    <location>
        <begin position="39"/>
        <end position="55"/>
    </location>
</feature>
<name>A0ABN9S1E0_9DINO</name>
<dbReference type="EMBL" id="CAUYUJ010008779">
    <property type="protein sequence ID" value="CAK0824916.1"/>
    <property type="molecule type" value="Genomic_DNA"/>
</dbReference>
<evidence type="ECO:0000313" key="2">
    <source>
        <dbReference type="EMBL" id="CAK0824916.1"/>
    </source>
</evidence>
<comment type="caution">
    <text evidence="2">The sequence shown here is derived from an EMBL/GenBank/DDBJ whole genome shotgun (WGS) entry which is preliminary data.</text>
</comment>
<dbReference type="Proteomes" id="UP001189429">
    <property type="component" value="Unassembled WGS sequence"/>
</dbReference>
<feature type="region of interest" description="Disordered" evidence="1">
    <location>
        <begin position="307"/>
        <end position="330"/>
    </location>
</feature>
<feature type="compositionally biased region" description="Low complexity" evidence="1">
    <location>
        <begin position="896"/>
        <end position="913"/>
    </location>
</feature>
<reference evidence="2" key="1">
    <citation type="submission" date="2023-10" db="EMBL/GenBank/DDBJ databases">
        <authorList>
            <person name="Chen Y."/>
            <person name="Shah S."/>
            <person name="Dougan E. K."/>
            <person name="Thang M."/>
            <person name="Chan C."/>
        </authorList>
    </citation>
    <scope>NUCLEOTIDE SEQUENCE [LARGE SCALE GENOMIC DNA]</scope>
</reference>
<feature type="region of interest" description="Disordered" evidence="1">
    <location>
        <begin position="536"/>
        <end position="567"/>
    </location>
</feature>
<accession>A0ABN9S1E0</accession>
<gene>
    <name evidence="2" type="ORF">PCOR1329_LOCUS25186</name>
</gene>
<protein>
    <recommendedName>
        <fullName evidence="4">RNA-directed RNA polymerase</fullName>
    </recommendedName>
</protein>
<feature type="region of interest" description="Disordered" evidence="1">
    <location>
        <begin position="343"/>
        <end position="378"/>
    </location>
</feature>
<organism evidence="2 3">
    <name type="scientific">Prorocentrum cordatum</name>
    <dbReference type="NCBI Taxonomy" id="2364126"/>
    <lineage>
        <taxon>Eukaryota</taxon>
        <taxon>Sar</taxon>
        <taxon>Alveolata</taxon>
        <taxon>Dinophyceae</taxon>
        <taxon>Prorocentrales</taxon>
        <taxon>Prorocentraceae</taxon>
        <taxon>Prorocentrum</taxon>
    </lineage>
</organism>
<feature type="region of interest" description="Disordered" evidence="1">
    <location>
        <begin position="1"/>
        <end position="76"/>
    </location>
</feature>
<evidence type="ECO:0008006" key="4">
    <source>
        <dbReference type="Google" id="ProtNLM"/>
    </source>
</evidence>
<feature type="compositionally biased region" description="Basic residues" evidence="1">
    <location>
        <begin position="1"/>
        <end position="17"/>
    </location>
</feature>
<proteinExistence type="predicted"/>
<feature type="compositionally biased region" description="Basic and acidic residues" evidence="1">
    <location>
        <begin position="1456"/>
        <end position="1477"/>
    </location>
</feature>
<feature type="compositionally biased region" description="Basic and acidic residues" evidence="1">
    <location>
        <begin position="343"/>
        <end position="352"/>
    </location>
</feature>
<keyword evidence="3" id="KW-1185">Reference proteome</keyword>
<sequence>MFKAKPASKRKAKKAGKRGGIAPEARAHRQNRGSAWGKLAERGDAAQRAEEERAAVKRQLGLDLQQQSKADMEDGGLMTESQQVRGELQQRDLAIAEMRGQFQGRSDRERGPRGEMMDPKILHTVKPKCEDGARDVDSVNLSAQEGELSTQLHFARAPVTPEASVGEMIVRSSSTGEGAACWRQLQKKYNPSEAGNALAMWAKLTDATFEATDDAMVGISMLDEDMTGYQKMSGEPVPELIERRIFARALKDHAELQRHVSRKSSRLNARELLRAEVASALTAERAAHDDPMDIGGADCRKRIADEKKAAANHGNKDKTQRRKDQFKEKKRVAAEAVKDLERDAHQCRERSGTARRLTSLQKAASEDDSGLEGRGQKARTHGTDWKYTLSAYHEFICISCTEIFRGRRWHCEEWKLDFCRTCAEYCLDKHRHSKYGHAELNLPRGGEVIQVGVEVADVEYPVVATDAVVQRGRSVLHNPAGRWIINGTIEPPEGAEFVPLRRHQANYYFEYDHITDGKNKPEVTQVAAVRKTLPRKVPAERGAGSLPRALGPEADETTTAPTRVLKPPYQPSAAERAAHEGHRLPFRPRCPLRVEARAGDGPHCVQEPADEKQASKVVFDIFYVESDQLAAKYQLKGDNSSIREKPLVPKADLEQAIAVLSVIDCKILANATPHANKELDDCKVSFLVAVLEQSAGYAEGAGKLAAGLLRTYKLKLEHQLGFEINMADPIAPWLANSRFQPRSRGGFSHEMLRGKEYSGEIAEMGAQAWRGISARVAAGRGRWEARFANGIWAGKNELDDAHLGFRWQPELIQNTRATPWKHIPDKSAGHIVRSMYITDRMIDARGPTDDCRKCSSGYGSHSAACRQRFETIKADLLREKVGKDLVAPEATAAVPAPAAGAPAPGAAAGPAAASSGSEKGRDDELQAMKDYGVYVEQIGGFPIAHMKEGRARWRFVATEINKHEVREDNRQGTPPLMIVRATLSRAASSPTSTGERAQMIQVWDVRKAFFNADLDETIYVHPGRELCHPGWCRWLRKPGKAPGRHRRWGELVRTTMGDGGWECLAATPNVFYLPASPNILAVDEDSTAICHGDDFLAEGWDEQLDELDELLKQQFEVTAGARLGPGRPGRTIYLKGTIGYTDMLPGSEDPGLQCKTYLVETQRPCNLKVYSDSTAGRGMCSRVGVGKVRHLELRYLWIQERLRLQAFELLAEDANEMTADMLTKYSEWSMIENHCTTLNRTFGRQFKGLSAMAVSTGVATSAPGEKVTVHEEPGQAAVCPAPLPHYADREEFWLILKTGVFVVRVAAFILGCACGCYARNYFKMDLIQEAVAPVPGDAGVYLTTSADTEVKTMSAQGLGTVPRPAQCDGGARHKLFNAFPVVDLKQILRAKGQRVSGLRDDLIMRLVKRGNVRSDRHAKEIGQLRVTATMRGPLIRINRQDLSSPEAAQEWIETFKSDCRDRPDGSKLIHPESQTDGRRKHRDSRG</sequence>
<evidence type="ECO:0000313" key="3">
    <source>
        <dbReference type="Proteomes" id="UP001189429"/>
    </source>
</evidence>
<feature type="region of interest" description="Disordered" evidence="1">
    <location>
        <begin position="896"/>
        <end position="922"/>
    </location>
</feature>